<proteinExistence type="predicted"/>
<dbReference type="EMBL" id="AFPY01000128">
    <property type="protein sequence ID" value="EGQ12607.1"/>
    <property type="molecule type" value="Genomic_DNA"/>
</dbReference>
<comment type="caution">
    <text evidence="1">The sequence shown here is derived from an EMBL/GenBank/DDBJ whole genome shotgun (WGS) entry which is preliminary data.</text>
</comment>
<organism evidence="1 2">
    <name type="scientific">Prevotella pallens ATCC 700821</name>
    <dbReference type="NCBI Taxonomy" id="997353"/>
    <lineage>
        <taxon>Bacteria</taxon>
        <taxon>Pseudomonadati</taxon>
        <taxon>Bacteroidota</taxon>
        <taxon>Bacteroidia</taxon>
        <taxon>Bacteroidales</taxon>
        <taxon>Prevotellaceae</taxon>
        <taxon>Prevotella</taxon>
    </lineage>
</organism>
<sequence>MLYKTITRTIVLGYFLGVKQPSLLSKTPNYINISNNFCWHK</sequence>
<reference evidence="1 2" key="1">
    <citation type="submission" date="2011-04" db="EMBL/GenBank/DDBJ databases">
        <authorList>
            <person name="Muzny D."/>
            <person name="Qin X."/>
            <person name="Deng J."/>
            <person name="Jiang H."/>
            <person name="Liu Y."/>
            <person name="Qu J."/>
            <person name="Song X.-Z."/>
            <person name="Zhang L."/>
            <person name="Thornton R."/>
            <person name="Coyle M."/>
            <person name="Francisco L."/>
            <person name="Jackson L."/>
            <person name="Javaid M."/>
            <person name="Korchina V."/>
            <person name="Kovar C."/>
            <person name="Mata R."/>
            <person name="Mathew T."/>
            <person name="Ngo R."/>
            <person name="Nguyen L."/>
            <person name="Nguyen N."/>
            <person name="Okwuonu G."/>
            <person name="Ongeri F."/>
            <person name="Pham C."/>
            <person name="Simmons D."/>
            <person name="Wilczek-Boney K."/>
            <person name="Hale W."/>
            <person name="Jakkamsetti A."/>
            <person name="Pham P."/>
            <person name="Ruth R."/>
            <person name="San Lucas F."/>
            <person name="Warren J."/>
            <person name="Zhang J."/>
            <person name="Zhao Z."/>
            <person name="Zhou C."/>
            <person name="Zhu D."/>
            <person name="Lee S."/>
            <person name="Bess C."/>
            <person name="Blankenburg K."/>
            <person name="Forbes L."/>
            <person name="Fu Q."/>
            <person name="Gubbala S."/>
            <person name="Hirani K."/>
            <person name="Jayaseelan J.C."/>
            <person name="Lara F."/>
            <person name="Munidasa M."/>
            <person name="Palculict T."/>
            <person name="Patil S."/>
            <person name="Pu L.-L."/>
            <person name="Saada N."/>
            <person name="Tang L."/>
            <person name="Weissenberger G."/>
            <person name="Zhu Y."/>
            <person name="Hemphill L."/>
            <person name="Shang Y."/>
            <person name="Youmans B."/>
            <person name="Ayvaz T."/>
            <person name="Ross M."/>
            <person name="Santibanez J."/>
            <person name="Aqrawi P."/>
            <person name="Gross S."/>
            <person name="Joshi V."/>
            <person name="Fowler G."/>
            <person name="Nazareth L."/>
            <person name="Reid J."/>
            <person name="Worley K."/>
            <person name="Petrosino J."/>
            <person name="Highlander S."/>
            <person name="Gibbs R."/>
        </authorList>
    </citation>
    <scope>NUCLEOTIDE SEQUENCE [LARGE SCALE GENOMIC DNA]</scope>
    <source>
        <strain evidence="1 2">ATCC 700821</strain>
    </source>
</reference>
<evidence type="ECO:0000313" key="2">
    <source>
        <dbReference type="Proteomes" id="UP000004123"/>
    </source>
</evidence>
<dbReference type="Proteomes" id="UP000004123">
    <property type="component" value="Unassembled WGS sequence"/>
</dbReference>
<protein>
    <submittedName>
        <fullName evidence="1">Uncharacterized protein</fullName>
    </submittedName>
</protein>
<gene>
    <name evidence="1" type="ORF">HMPREF9144_2691</name>
</gene>
<dbReference type="HOGENOM" id="CLU_3274682_0_0_10"/>
<evidence type="ECO:0000313" key="1">
    <source>
        <dbReference type="EMBL" id="EGQ12607.1"/>
    </source>
</evidence>
<name>F9DLZ9_9BACT</name>
<dbReference type="AlphaFoldDB" id="F9DLZ9"/>
<accession>F9DLZ9</accession>